<comment type="pathway">
    <text evidence="5">Porphyrin-containing compound metabolism.</text>
</comment>
<dbReference type="eggNOG" id="COG3253">
    <property type="taxonomic scope" value="Bacteria"/>
</dbReference>
<name>S0EWF5_CHTCT</name>
<proteinExistence type="predicted"/>
<dbReference type="EC" id="1.3.98.5" evidence="10"/>
<dbReference type="SUPFAM" id="SSF54909">
    <property type="entry name" value="Dimeric alpha+beta barrel"/>
    <property type="match status" value="1"/>
</dbReference>
<evidence type="ECO:0000256" key="7">
    <source>
        <dbReference type="ARBA" id="ARBA00030236"/>
    </source>
</evidence>
<dbReference type="EMBL" id="HF951689">
    <property type="protein sequence ID" value="CCW34694.1"/>
    <property type="molecule type" value="Genomic_DNA"/>
</dbReference>
<dbReference type="InterPro" id="IPR011008">
    <property type="entry name" value="Dimeric_a/b-barrel"/>
</dbReference>
<dbReference type="AlphaFoldDB" id="S0EWF5"/>
<dbReference type="OrthoDB" id="9773646at2"/>
<organism evidence="11 12">
    <name type="scientific">Chthonomonas calidirosea (strain DSM 23976 / ICMP 18418 / T49)</name>
    <dbReference type="NCBI Taxonomy" id="1303518"/>
    <lineage>
        <taxon>Bacteria</taxon>
        <taxon>Bacillati</taxon>
        <taxon>Armatimonadota</taxon>
        <taxon>Chthonomonadia</taxon>
        <taxon>Chthonomonadales</taxon>
        <taxon>Chthonomonadaceae</taxon>
        <taxon>Chthonomonas</taxon>
    </lineage>
</organism>
<dbReference type="Proteomes" id="UP000014227">
    <property type="component" value="Chromosome I"/>
</dbReference>
<dbReference type="STRING" id="454171.CP488_00285"/>
<dbReference type="PANTHER" id="PTHR36843:SF1">
    <property type="entry name" value="COPROHEME DECARBOXYLASE"/>
    <property type="match status" value="1"/>
</dbReference>
<evidence type="ECO:0000256" key="9">
    <source>
        <dbReference type="ARBA" id="ARBA00049935"/>
    </source>
</evidence>
<sequence>MENRGRTMVEFAFYKVDPAWRRQPDEVREKDKADFTCAVEEAADEMMIRSYSLTGIRGDVDLLLWMASPDLDLLRNHAARFLRTGIGRWMTQPYCFLSMTKASQYKDPTAKNEPEGRRLIIRPTGRKFLFVYPFVKTRAWYRMPYEERQKAMAEHIELGHKYPTVKLNTTYSFGIDDQEFVVAFETDIPADFLDLVQHMRESEASAYTLRDTPTFTCVQVPLREALDAIG</sequence>
<dbReference type="PANTHER" id="PTHR36843">
    <property type="entry name" value="HEME-DEPENDENT PEROXIDASE YWFI-RELATED"/>
    <property type="match status" value="1"/>
</dbReference>
<keyword evidence="2" id="KW-0349">Heme</keyword>
<evidence type="ECO:0000256" key="6">
    <source>
        <dbReference type="ARBA" id="ARBA00029882"/>
    </source>
</evidence>
<dbReference type="RefSeq" id="WP_016482248.1">
    <property type="nucleotide sequence ID" value="NC_021487.1"/>
</dbReference>
<evidence type="ECO:0000256" key="10">
    <source>
        <dbReference type="ARBA" id="ARBA00050019"/>
    </source>
</evidence>
<dbReference type="InParanoid" id="S0EWF5"/>
<evidence type="ECO:0000256" key="1">
    <source>
        <dbReference type="ARBA" id="ARBA00014413"/>
    </source>
</evidence>
<dbReference type="InterPro" id="IPR010644">
    <property type="entry name" value="ChdC/CLD"/>
</dbReference>
<keyword evidence="4" id="KW-0408">Iron</keyword>
<dbReference type="Gene3D" id="3.30.70.1030">
    <property type="entry name" value="Apc35880, domain 1"/>
    <property type="match status" value="2"/>
</dbReference>
<dbReference type="GO" id="GO:0020037">
    <property type="term" value="F:heme binding"/>
    <property type="evidence" value="ECO:0007669"/>
    <property type="project" value="InterPro"/>
</dbReference>
<keyword evidence="3" id="KW-0479">Metal-binding</keyword>
<evidence type="ECO:0000256" key="5">
    <source>
        <dbReference type="ARBA" id="ARBA00023444"/>
    </source>
</evidence>
<dbReference type="Pfam" id="PF06778">
    <property type="entry name" value="Chlor_dismutase"/>
    <property type="match status" value="1"/>
</dbReference>
<gene>
    <name evidence="11" type="ORF">CCALI_00871</name>
</gene>
<reference evidence="12" key="1">
    <citation type="submission" date="2013-03" db="EMBL/GenBank/DDBJ databases">
        <title>Genome sequence of Chthonomonas calidirosea, the first sequenced genome from the Armatimonadetes phylum (formally candidate division OP10).</title>
        <authorList>
            <person name="Lee K.C.Y."/>
            <person name="Morgan X.C."/>
            <person name="Dunfield P.F."/>
            <person name="Tamas I."/>
            <person name="Houghton K.M."/>
            <person name="Vyssotski M."/>
            <person name="Ryan J.L.J."/>
            <person name="Lagutin K."/>
            <person name="McDonald I.R."/>
            <person name="Stott M.B."/>
        </authorList>
    </citation>
    <scope>NUCLEOTIDE SEQUENCE [LARGE SCALE GENOMIC DNA]</scope>
    <source>
        <strain evidence="12">DSM 23976 / ICMP 18418 / T49</strain>
    </source>
</reference>
<comment type="catalytic activity">
    <reaction evidence="8">
        <text>Fe-coproporphyrin III + 2 H2O2 + 2 H(+) = heme b + 2 CO2 + 4 H2O</text>
        <dbReference type="Rhea" id="RHEA:56516"/>
        <dbReference type="ChEBI" id="CHEBI:15377"/>
        <dbReference type="ChEBI" id="CHEBI:15378"/>
        <dbReference type="ChEBI" id="CHEBI:16240"/>
        <dbReference type="ChEBI" id="CHEBI:16526"/>
        <dbReference type="ChEBI" id="CHEBI:60344"/>
        <dbReference type="ChEBI" id="CHEBI:68438"/>
        <dbReference type="EC" id="1.3.98.5"/>
    </reaction>
    <physiologicalReaction direction="left-to-right" evidence="8">
        <dbReference type="Rhea" id="RHEA:56517"/>
    </physiologicalReaction>
</comment>
<evidence type="ECO:0000313" key="12">
    <source>
        <dbReference type="Proteomes" id="UP000014227"/>
    </source>
</evidence>
<accession>S0EWF5</accession>
<comment type="cofactor">
    <cofactor evidence="9">
        <name>Fe-coproporphyrin III</name>
        <dbReference type="ChEBI" id="CHEBI:68438"/>
    </cofactor>
</comment>
<dbReference type="PATRIC" id="fig|1303518.3.peg.880"/>
<evidence type="ECO:0000256" key="4">
    <source>
        <dbReference type="ARBA" id="ARBA00023004"/>
    </source>
</evidence>
<dbReference type="KEGG" id="ccz:CCALI_00871"/>
<evidence type="ECO:0000256" key="3">
    <source>
        <dbReference type="ARBA" id="ARBA00022723"/>
    </source>
</evidence>
<protein>
    <recommendedName>
        <fullName evidence="1">Coproheme decarboxylase</fullName>
        <ecNumber evidence="10">1.3.98.5</ecNumber>
    </recommendedName>
    <alternativeName>
        <fullName evidence="6">Coproheme III oxidative decarboxylase</fullName>
    </alternativeName>
    <alternativeName>
        <fullName evidence="7">Hydrogen peroxide-dependent heme synthase</fullName>
    </alternativeName>
</protein>
<dbReference type="HOGENOM" id="CLU_076582_0_0_0"/>
<keyword evidence="12" id="KW-1185">Reference proteome</keyword>
<dbReference type="GO" id="GO:0046872">
    <property type="term" value="F:metal ion binding"/>
    <property type="evidence" value="ECO:0007669"/>
    <property type="project" value="UniProtKB-KW"/>
</dbReference>
<evidence type="ECO:0000256" key="2">
    <source>
        <dbReference type="ARBA" id="ARBA00022617"/>
    </source>
</evidence>
<evidence type="ECO:0000256" key="8">
    <source>
        <dbReference type="ARBA" id="ARBA00049896"/>
    </source>
</evidence>
<evidence type="ECO:0000313" key="11">
    <source>
        <dbReference type="EMBL" id="CCW34694.1"/>
    </source>
</evidence>
<dbReference type="GO" id="GO:0016491">
    <property type="term" value="F:oxidoreductase activity"/>
    <property type="evidence" value="ECO:0007669"/>
    <property type="project" value="InterPro"/>
</dbReference>
<dbReference type="FunCoup" id="S0EWF5">
    <property type="interactions" value="75"/>
</dbReference>